<name>A0AAD8L5U6_TARER</name>
<dbReference type="Proteomes" id="UP001229421">
    <property type="component" value="Unassembled WGS sequence"/>
</dbReference>
<proteinExistence type="predicted"/>
<accession>A0AAD8L5U6</accession>
<evidence type="ECO:0000313" key="2">
    <source>
        <dbReference type="Proteomes" id="UP001229421"/>
    </source>
</evidence>
<dbReference type="AlphaFoldDB" id="A0AAD8L5U6"/>
<protein>
    <submittedName>
        <fullName evidence="1">Uncharacterized protein</fullName>
    </submittedName>
</protein>
<reference evidence="1" key="1">
    <citation type="journal article" date="2023" name="bioRxiv">
        <title>Improved chromosome-level genome assembly for marigold (Tagetes erecta).</title>
        <authorList>
            <person name="Jiang F."/>
            <person name="Yuan L."/>
            <person name="Wang S."/>
            <person name="Wang H."/>
            <person name="Xu D."/>
            <person name="Wang A."/>
            <person name="Fan W."/>
        </authorList>
    </citation>
    <scope>NUCLEOTIDE SEQUENCE</scope>
    <source>
        <strain evidence="1">WSJ</strain>
        <tissue evidence="1">Leaf</tissue>
    </source>
</reference>
<organism evidence="1 2">
    <name type="scientific">Tagetes erecta</name>
    <name type="common">African marigold</name>
    <dbReference type="NCBI Taxonomy" id="13708"/>
    <lineage>
        <taxon>Eukaryota</taxon>
        <taxon>Viridiplantae</taxon>
        <taxon>Streptophyta</taxon>
        <taxon>Embryophyta</taxon>
        <taxon>Tracheophyta</taxon>
        <taxon>Spermatophyta</taxon>
        <taxon>Magnoliopsida</taxon>
        <taxon>eudicotyledons</taxon>
        <taxon>Gunneridae</taxon>
        <taxon>Pentapetalae</taxon>
        <taxon>asterids</taxon>
        <taxon>campanulids</taxon>
        <taxon>Asterales</taxon>
        <taxon>Asteraceae</taxon>
        <taxon>Asteroideae</taxon>
        <taxon>Heliantheae alliance</taxon>
        <taxon>Tageteae</taxon>
        <taxon>Tagetes</taxon>
    </lineage>
</organism>
<dbReference type="EMBL" id="JAUHHV010000002">
    <property type="protein sequence ID" value="KAK1433176.1"/>
    <property type="molecule type" value="Genomic_DNA"/>
</dbReference>
<comment type="caution">
    <text evidence="1">The sequence shown here is derived from an EMBL/GenBank/DDBJ whole genome shotgun (WGS) entry which is preliminary data.</text>
</comment>
<gene>
    <name evidence="1" type="ORF">QVD17_10082</name>
</gene>
<evidence type="ECO:0000313" key="1">
    <source>
        <dbReference type="EMBL" id="KAK1433176.1"/>
    </source>
</evidence>
<sequence length="116" mass="12828">MKQGGSSILESAMDDLSHHQGGIKKSFSQLIGSNSTYTHSLLVALRCVALRCVALLVLVEQNRSVYLFLGHNFTSISTLSLFAVHDSFQILRLASSFELRFCKGKNHVQAFAAQKR</sequence>
<keyword evidence="2" id="KW-1185">Reference proteome</keyword>